<comment type="caution">
    <text evidence="3">The sequence shown here is derived from an EMBL/GenBank/DDBJ whole genome shotgun (WGS) entry which is preliminary data.</text>
</comment>
<dbReference type="GO" id="GO:0008270">
    <property type="term" value="F:zinc ion binding"/>
    <property type="evidence" value="ECO:0007669"/>
    <property type="project" value="UniProtKB-UniRule"/>
</dbReference>
<dbReference type="GO" id="GO:0040029">
    <property type="term" value="P:epigenetic regulation of gene expression"/>
    <property type="evidence" value="ECO:0007669"/>
    <property type="project" value="InterPro"/>
</dbReference>
<accession>A0AAD7X052</accession>
<keyword evidence="1" id="KW-0862">Zinc</keyword>
<evidence type="ECO:0000256" key="1">
    <source>
        <dbReference type="RuleBase" id="RU367064"/>
    </source>
</evidence>
<comment type="catalytic activity">
    <reaction evidence="1">
        <text>a 5-hydroxymethyl-2'-deoxycytidine in DNA + 2-oxoglutarate + O2 = a 5-formyl-2'-deoxycytidine in DNA + succinate + CO2 + H2O</text>
        <dbReference type="Rhea" id="RHEA:53828"/>
        <dbReference type="Rhea" id="RHEA-COMP:13315"/>
        <dbReference type="Rhea" id="RHEA-COMP:13656"/>
        <dbReference type="ChEBI" id="CHEBI:15377"/>
        <dbReference type="ChEBI" id="CHEBI:15379"/>
        <dbReference type="ChEBI" id="CHEBI:16526"/>
        <dbReference type="ChEBI" id="CHEBI:16810"/>
        <dbReference type="ChEBI" id="CHEBI:30031"/>
        <dbReference type="ChEBI" id="CHEBI:136731"/>
        <dbReference type="ChEBI" id="CHEBI:137731"/>
        <dbReference type="EC" id="1.14.11.80"/>
    </reaction>
</comment>
<evidence type="ECO:0000256" key="2">
    <source>
        <dbReference type="SAM" id="MobiDB-lite"/>
    </source>
</evidence>
<dbReference type="PANTHER" id="PTHR23358">
    <property type="entry name" value="METHYLCYTOSINE DIOXYGENASE TET"/>
    <property type="match status" value="1"/>
</dbReference>
<dbReference type="EMBL" id="JAINUG010000009">
    <property type="protein sequence ID" value="KAJ8415425.1"/>
    <property type="molecule type" value="Genomic_DNA"/>
</dbReference>
<dbReference type="InterPro" id="IPR040175">
    <property type="entry name" value="TET1/2/3"/>
</dbReference>
<dbReference type="GO" id="GO:0045944">
    <property type="term" value="P:positive regulation of transcription by RNA polymerase II"/>
    <property type="evidence" value="ECO:0007669"/>
    <property type="project" value="TreeGrafter"/>
</dbReference>
<feature type="region of interest" description="Disordered" evidence="2">
    <location>
        <begin position="34"/>
        <end position="59"/>
    </location>
</feature>
<name>A0AAD7X052_9TELE</name>
<comment type="cofactor">
    <cofactor evidence="1">
        <name>Fe(2+)</name>
        <dbReference type="ChEBI" id="CHEBI:29033"/>
    </cofactor>
    <text evidence="1">Binds 1 Fe(2+) ion per subunit.</text>
</comment>
<reference evidence="3" key="1">
    <citation type="journal article" date="2023" name="Science">
        <title>Genome structures resolve the early diversification of teleost fishes.</title>
        <authorList>
            <person name="Parey E."/>
            <person name="Louis A."/>
            <person name="Montfort J."/>
            <person name="Bouchez O."/>
            <person name="Roques C."/>
            <person name="Iampietro C."/>
            <person name="Lluch J."/>
            <person name="Castinel A."/>
            <person name="Donnadieu C."/>
            <person name="Desvignes T."/>
            <person name="Floi Bucao C."/>
            <person name="Jouanno E."/>
            <person name="Wen M."/>
            <person name="Mejri S."/>
            <person name="Dirks R."/>
            <person name="Jansen H."/>
            <person name="Henkel C."/>
            <person name="Chen W.J."/>
            <person name="Zahm M."/>
            <person name="Cabau C."/>
            <person name="Klopp C."/>
            <person name="Thompson A.W."/>
            <person name="Robinson-Rechavi M."/>
            <person name="Braasch I."/>
            <person name="Lecointre G."/>
            <person name="Bobe J."/>
            <person name="Postlethwait J.H."/>
            <person name="Berthelot C."/>
            <person name="Roest Crollius H."/>
            <person name="Guiguen Y."/>
        </authorList>
    </citation>
    <scope>NUCLEOTIDE SEQUENCE</scope>
    <source>
        <strain evidence="3">NC1722</strain>
    </source>
</reference>
<dbReference type="AlphaFoldDB" id="A0AAD7X052"/>
<evidence type="ECO:0000313" key="4">
    <source>
        <dbReference type="Proteomes" id="UP001221898"/>
    </source>
</evidence>
<dbReference type="PANTHER" id="PTHR23358:SF4">
    <property type="entry name" value="METHYLCYTOSINE DIOXYGENASE TET3"/>
    <property type="match status" value="1"/>
</dbReference>
<comment type="catalytic activity">
    <reaction evidence="1">
        <text>a 5-formyl-2'-deoxycytidine in DNA + 2-oxoglutarate + O2 = a 5-carboxyl-2'-deoxycytidine in DNA + succinate + CO2 + H(+)</text>
        <dbReference type="Rhea" id="RHEA:53832"/>
        <dbReference type="Rhea" id="RHEA-COMP:13656"/>
        <dbReference type="Rhea" id="RHEA-COMP:13657"/>
        <dbReference type="ChEBI" id="CHEBI:15378"/>
        <dbReference type="ChEBI" id="CHEBI:15379"/>
        <dbReference type="ChEBI" id="CHEBI:16526"/>
        <dbReference type="ChEBI" id="CHEBI:16810"/>
        <dbReference type="ChEBI" id="CHEBI:30031"/>
        <dbReference type="ChEBI" id="CHEBI:137731"/>
        <dbReference type="ChEBI" id="CHEBI:137732"/>
        <dbReference type="EC" id="1.14.11.80"/>
    </reaction>
</comment>
<dbReference type="GO" id="GO:0070579">
    <property type="term" value="F:DNA 5-methylcytosine dioxygenase activity"/>
    <property type="evidence" value="ECO:0007669"/>
    <property type="project" value="UniProtKB-UniRule"/>
</dbReference>
<feature type="compositionally biased region" description="Gly residues" evidence="2">
    <location>
        <begin position="38"/>
        <end position="47"/>
    </location>
</feature>
<gene>
    <name evidence="3" type="ORF">AAFF_G00424050</name>
</gene>
<dbReference type="Proteomes" id="UP001221898">
    <property type="component" value="Unassembled WGS sequence"/>
</dbReference>
<organism evidence="3 4">
    <name type="scientific">Aldrovandia affinis</name>
    <dbReference type="NCBI Taxonomy" id="143900"/>
    <lineage>
        <taxon>Eukaryota</taxon>
        <taxon>Metazoa</taxon>
        <taxon>Chordata</taxon>
        <taxon>Craniata</taxon>
        <taxon>Vertebrata</taxon>
        <taxon>Euteleostomi</taxon>
        <taxon>Actinopterygii</taxon>
        <taxon>Neopterygii</taxon>
        <taxon>Teleostei</taxon>
        <taxon>Notacanthiformes</taxon>
        <taxon>Halosauridae</taxon>
        <taxon>Aldrovandia</taxon>
    </lineage>
</organism>
<sequence>MKLLAERARQRQQEAALLGLSQDDIKAYGKKRKWSGAAAGGGAGPAPGQGMDRREGPATRLASTWHTTSTVTAAPYAFTQLTGPYSRWAQTTVLLLQPEVPSAFTTAARAASSRQSVEAEAGPYVMGARVSHRTSSNKTEVRSEAANHRAYQSLPGGGVLALPTIFRQIRLCGITEIVTDSFPQSIN</sequence>
<dbReference type="EC" id="1.14.11.80" evidence="1"/>
<proteinExistence type="inferred from homology"/>
<keyword evidence="1" id="KW-0560">Oxidoreductase</keyword>
<protein>
    <recommendedName>
        <fullName evidence="1">Methylcytosine dioxygenase TET</fullName>
        <ecNumber evidence="1">1.14.11.80</ecNumber>
    </recommendedName>
</protein>
<dbReference type="GO" id="GO:0141166">
    <property type="term" value="P:chromosomal 5-methylcytosine DNA demethylation pathway"/>
    <property type="evidence" value="ECO:0007669"/>
    <property type="project" value="UniProtKB-UniRule"/>
</dbReference>
<comment type="function">
    <text evidence="1">Dioxygenase that catalyzes the conversion of the modified genomic base 5-methylcytosine (5mC) into 5-hydroxymethylcytosine (5hmC) and plays a key role in epigenetic chromatin reprogramming during embryonic development.</text>
</comment>
<keyword evidence="1" id="KW-0223">Dioxygenase</keyword>
<comment type="cofactor">
    <cofactor evidence="1">
        <name>Zn(2+)</name>
        <dbReference type="ChEBI" id="CHEBI:29105"/>
    </cofactor>
    <text evidence="1">The zinc ions have a structural role.</text>
</comment>
<dbReference type="GO" id="GO:0005634">
    <property type="term" value="C:nucleus"/>
    <property type="evidence" value="ECO:0007669"/>
    <property type="project" value="UniProtKB-UniRule"/>
</dbReference>
<comment type="catalytic activity">
    <reaction evidence="1">
        <text>a 5-methyl-2'-deoxycytidine in DNA + 2-oxoglutarate + O2 = a 5-hydroxymethyl-2'-deoxycytidine in DNA + succinate + CO2</text>
        <dbReference type="Rhea" id="RHEA:52636"/>
        <dbReference type="Rhea" id="RHEA-COMP:11370"/>
        <dbReference type="Rhea" id="RHEA-COMP:13315"/>
        <dbReference type="ChEBI" id="CHEBI:15379"/>
        <dbReference type="ChEBI" id="CHEBI:16526"/>
        <dbReference type="ChEBI" id="CHEBI:16810"/>
        <dbReference type="ChEBI" id="CHEBI:30031"/>
        <dbReference type="ChEBI" id="CHEBI:85454"/>
        <dbReference type="ChEBI" id="CHEBI:136731"/>
        <dbReference type="EC" id="1.14.11.80"/>
    </reaction>
</comment>
<comment type="similarity">
    <text evidence="1">Belongs to the TET family.</text>
</comment>
<keyword evidence="1" id="KW-0479">Metal-binding</keyword>
<keyword evidence="4" id="KW-1185">Reference proteome</keyword>
<keyword evidence="1" id="KW-0408">Iron</keyword>
<evidence type="ECO:0000313" key="3">
    <source>
        <dbReference type="EMBL" id="KAJ8415425.1"/>
    </source>
</evidence>